<dbReference type="EMBL" id="CP123384">
    <property type="protein sequence ID" value="XCC95009.1"/>
    <property type="molecule type" value="Genomic_DNA"/>
</dbReference>
<keyword evidence="4 6" id="KW-0811">Translocation</keyword>
<comment type="subunit">
    <text evidence="6">Homotetramer, a dimer of dimers. One homotetramer interacts with 1 SecA dimer.</text>
</comment>
<comment type="subcellular location">
    <subcellularLocation>
        <location evidence="6">Cytoplasm</location>
    </subcellularLocation>
</comment>
<protein>
    <recommendedName>
        <fullName evidence="6">Protein-export protein SecB</fullName>
    </recommendedName>
</protein>
<dbReference type="PANTHER" id="PTHR36918">
    <property type="match status" value="1"/>
</dbReference>
<evidence type="ECO:0000256" key="5">
    <source>
        <dbReference type="ARBA" id="ARBA00023186"/>
    </source>
</evidence>
<evidence type="ECO:0000256" key="1">
    <source>
        <dbReference type="ARBA" id="ARBA00009990"/>
    </source>
</evidence>
<gene>
    <name evidence="6 7" type="primary">secB</name>
    <name evidence="7" type="ORF">PVT71_05570</name>
</gene>
<keyword evidence="5 6" id="KW-0143">Chaperone</keyword>
<comment type="similarity">
    <text evidence="1 6">Belongs to the SecB family.</text>
</comment>
<dbReference type="GO" id="GO:0051082">
    <property type="term" value="F:unfolded protein binding"/>
    <property type="evidence" value="ECO:0007669"/>
    <property type="project" value="InterPro"/>
</dbReference>
<dbReference type="PANTHER" id="PTHR36918:SF1">
    <property type="entry name" value="PROTEIN-EXPORT PROTEIN SECB"/>
    <property type="match status" value="1"/>
</dbReference>
<reference evidence="7" key="1">
    <citation type="submission" date="2023-02" db="EMBL/GenBank/DDBJ databases">
        <title>Description and genomic characterization of Salipiger bruguierae sp. nov., isolated from the sediment of mangrove plant Bruguiera sexangula.</title>
        <authorList>
            <person name="Long M."/>
        </authorList>
    </citation>
    <scope>NUCLEOTIDE SEQUENCE</scope>
    <source>
        <strain evidence="7">H15</strain>
    </source>
</reference>
<comment type="function">
    <text evidence="6">One of the proteins required for the normal export of preproteins out of the cell cytoplasm. It is a molecular chaperone that binds to a subset of precursor proteins, maintaining them in a translocation-competent state. It also specifically binds to its receptor SecA.</text>
</comment>
<dbReference type="PRINTS" id="PR01594">
    <property type="entry name" value="SECBCHAPRONE"/>
</dbReference>
<name>A0AAU8AKU8_9RHOB</name>
<proteinExistence type="inferred from homology"/>
<sequence>MNENGAAAAQQAPAAVKMNVLAQFVRDMSFENILAQKGVSGEVQPDVQVQVNLDAKKRSAENQYEVVLKLKVESKSKASGDMLFLLELDYAGVFNIEGVPQEQLHPFLLIECPRMLFPFVRRIVSDVTRDGGFPPLNLETIDFVALYRNEILRRQQASAPAPEERKLDA</sequence>
<evidence type="ECO:0000256" key="4">
    <source>
        <dbReference type="ARBA" id="ARBA00023010"/>
    </source>
</evidence>
<organism evidence="7">
    <name type="scientific">Alloyangia sp. H15</name>
    <dbReference type="NCBI Taxonomy" id="3029062"/>
    <lineage>
        <taxon>Bacteria</taxon>
        <taxon>Pseudomonadati</taxon>
        <taxon>Pseudomonadota</taxon>
        <taxon>Alphaproteobacteria</taxon>
        <taxon>Rhodobacterales</taxon>
        <taxon>Roseobacteraceae</taxon>
        <taxon>Alloyangia</taxon>
    </lineage>
</organism>
<evidence type="ECO:0000256" key="6">
    <source>
        <dbReference type="HAMAP-Rule" id="MF_00821"/>
    </source>
</evidence>
<dbReference type="Pfam" id="PF02556">
    <property type="entry name" value="SecB"/>
    <property type="match status" value="1"/>
</dbReference>
<dbReference type="NCBIfam" id="TIGR00809">
    <property type="entry name" value="secB"/>
    <property type="match status" value="1"/>
</dbReference>
<dbReference type="SUPFAM" id="SSF54611">
    <property type="entry name" value="SecB-like"/>
    <property type="match status" value="1"/>
</dbReference>
<dbReference type="RefSeq" id="WP_353473840.1">
    <property type="nucleotide sequence ID" value="NZ_CP123384.1"/>
</dbReference>
<dbReference type="GO" id="GO:0051262">
    <property type="term" value="P:protein tetramerization"/>
    <property type="evidence" value="ECO:0007669"/>
    <property type="project" value="InterPro"/>
</dbReference>
<keyword evidence="6" id="KW-0963">Cytoplasm</keyword>
<evidence type="ECO:0000256" key="3">
    <source>
        <dbReference type="ARBA" id="ARBA00022927"/>
    </source>
</evidence>
<evidence type="ECO:0000256" key="2">
    <source>
        <dbReference type="ARBA" id="ARBA00022448"/>
    </source>
</evidence>
<keyword evidence="2 6" id="KW-0813">Transport</keyword>
<dbReference type="InterPro" id="IPR003708">
    <property type="entry name" value="SecB"/>
</dbReference>
<accession>A0AAU8AKU8</accession>
<dbReference type="GO" id="GO:0015031">
    <property type="term" value="P:protein transport"/>
    <property type="evidence" value="ECO:0007669"/>
    <property type="project" value="UniProtKB-UniRule"/>
</dbReference>
<dbReference type="NCBIfam" id="NF004392">
    <property type="entry name" value="PRK05751.1-3"/>
    <property type="match status" value="1"/>
</dbReference>
<dbReference type="InterPro" id="IPR035958">
    <property type="entry name" value="SecB-like_sf"/>
</dbReference>
<keyword evidence="3 6" id="KW-0653">Protein transport</keyword>
<dbReference type="Gene3D" id="3.10.420.10">
    <property type="entry name" value="SecB-like"/>
    <property type="match status" value="1"/>
</dbReference>
<dbReference type="GO" id="GO:0006457">
    <property type="term" value="P:protein folding"/>
    <property type="evidence" value="ECO:0007669"/>
    <property type="project" value="UniProtKB-UniRule"/>
</dbReference>
<evidence type="ECO:0000313" key="7">
    <source>
        <dbReference type="EMBL" id="XCC95009.1"/>
    </source>
</evidence>
<dbReference type="HAMAP" id="MF_00821">
    <property type="entry name" value="SecB"/>
    <property type="match status" value="1"/>
</dbReference>
<dbReference type="AlphaFoldDB" id="A0AAU8AKU8"/>
<dbReference type="GO" id="GO:0005737">
    <property type="term" value="C:cytoplasm"/>
    <property type="evidence" value="ECO:0007669"/>
    <property type="project" value="UniProtKB-SubCell"/>
</dbReference>